<keyword evidence="2" id="KW-0560">Oxidoreductase</keyword>
<dbReference type="Gene3D" id="3.40.50.720">
    <property type="entry name" value="NAD(P)-binding Rossmann-like Domain"/>
    <property type="match status" value="1"/>
</dbReference>
<dbReference type="OrthoDB" id="161871at2157"/>
<protein>
    <submittedName>
        <fullName evidence="3">SDR family oxidoreductase</fullName>
    </submittedName>
</protein>
<proteinExistence type="inferred from homology"/>
<dbReference type="PANTHER" id="PTHR43669:SF3">
    <property type="entry name" value="ALCOHOL DEHYDROGENASE, PUTATIVE (AFU_ORTHOLOGUE AFUA_3G03445)-RELATED"/>
    <property type="match status" value="1"/>
</dbReference>
<dbReference type="CDD" id="cd05233">
    <property type="entry name" value="SDR_c"/>
    <property type="match status" value="1"/>
</dbReference>
<comment type="caution">
    <text evidence="3">The sequence shown here is derived from an EMBL/GenBank/DDBJ whole genome shotgun (WGS) entry which is preliminary data.</text>
</comment>
<dbReference type="RefSeq" id="WP_124195138.1">
    <property type="nucleotide sequence ID" value="NZ_REGA01000005.1"/>
</dbReference>
<evidence type="ECO:0000313" key="4">
    <source>
        <dbReference type="Proteomes" id="UP000282323"/>
    </source>
</evidence>
<dbReference type="InterPro" id="IPR036291">
    <property type="entry name" value="NAD(P)-bd_dom_sf"/>
</dbReference>
<dbReference type="Pfam" id="PF00106">
    <property type="entry name" value="adh_short"/>
    <property type="match status" value="1"/>
</dbReference>
<comment type="similarity">
    <text evidence="1">Belongs to the short-chain dehydrogenases/reductases (SDR) family.</text>
</comment>
<dbReference type="PANTHER" id="PTHR43669">
    <property type="entry name" value="5-KETO-D-GLUCONATE 5-REDUCTASE"/>
    <property type="match status" value="1"/>
</dbReference>
<dbReference type="EMBL" id="REGA01000005">
    <property type="protein sequence ID" value="RQG95428.1"/>
    <property type="molecule type" value="Genomic_DNA"/>
</dbReference>
<gene>
    <name evidence="3" type="ORF">EA473_08160</name>
</gene>
<dbReference type="SUPFAM" id="SSF51735">
    <property type="entry name" value="NAD(P)-binding Rossmann-fold domains"/>
    <property type="match status" value="1"/>
</dbReference>
<evidence type="ECO:0000313" key="3">
    <source>
        <dbReference type="EMBL" id="RQG95428.1"/>
    </source>
</evidence>
<dbReference type="GO" id="GO:0016491">
    <property type="term" value="F:oxidoreductase activity"/>
    <property type="evidence" value="ECO:0007669"/>
    <property type="project" value="UniProtKB-KW"/>
</dbReference>
<dbReference type="PRINTS" id="PR00081">
    <property type="entry name" value="GDHRDH"/>
</dbReference>
<evidence type="ECO:0000256" key="2">
    <source>
        <dbReference type="ARBA" id="ARBA00023002"/>
    </source>
</evidence>
<accession>A0A3N6LXD3</accession>
<name>A0A3N6LXD3_NATCH</name>
<dbReference type="AlphaFoldDB" id="A0A3N6LXD3"/>
<reference evidence="3 4" key="1">
    <citation type="submission" date="2018-10" db="EMBL/GenBank/DDBJ databases">
        <title>Natrarchaeobius chitinivorans gen. nov., sp. nov., and Natrarchaeobius haloalkaliphilus sp. nov., alkaliphilic, chitin-utilizing haloarchaea from hypersaline alkaline lakes.</title>
        <authorList>
            <person name="Sorokin D.Y."/>
            <person name="Elcheninov A.G."/>
            <person name="Kostrikina N.A."/>
            <person name="Bale N.J."/>
            <person name="Sinninghe Damste J.S."/>
            <person name="Khijniak T.V."/>
            <person name="Kublanov I.V."/>
            <person name="Toshchakov S.V."/>
        </authorList>
    </citation>
    <scope>NUCLEOTIDE SEQUENCE [LARGE SCALE GENOMIC DNA]</scope>
    <source>
        <strain evidence="3 4">AArcht4T</strain>
    </source>
</reference>
<sequence>MESEERLKENVAIITGASAGIGRATARELAGRGADVVLMARGEDRLQDVADSIESETGARAVAAPGDATDRDDVEAAVGAAVDEFGSLDVAISNVGRSSGGTIDRTSVEDFEVMQATNARSSFLTTTAALPHLRESGGNLIFVSSYAAEYPYPQNPVYAGTKSWIRGFALSLFASEGERGVGVTVVHPSEVRTQVWADKYDEGEITEPEEVAETIAFAAELESSAVPELSLYRRNKLSFF</sequence>
<organism evidence="3 4">
    <name type="scientific">Natrarchaeobius chitinivorans</name>
    <dbReference type="NCBI Taxonomy" id="1679083"/>
    <lineage>
        <taxon>Archaea</taxon>
        <taxon>Methanobacteriati</taxon>
        <taxon>Methanobacteriota</taxon>
        <taxon>Stenosarchaea group</taxon>
        <taxon>Halobacteria</taxon>
        <taxon>Halobacteriales</taxon>
        <taxon>Natrialbaceae</taxon>
        <taxon>Natrarchaeobius</taxon>
    </lineage>
</organism>
<keyword evidence="4" id="KW-1185">Reference proteome</keyword>
<dbReference type="InterPro" id="IPR002347">
    <property type="entry name" value="SDR_fam"/>
</dbReference>
<dbReference type="Proteomes" id="UP000282323">
    <property type="component" value="Unassembled WGS sequence"/>
</dbReference>
<evidence type="ECO:0000256" key="1">
    <source>
        <dbReference type="ARBA" id="ARBA00006484"/>
    </source>
</evidence>